<name>A0A9Q2CZ56_9STAP</name>
<keyword evidence="1" id="KW-0732">Signal</keyword>
<dbReference type="Proteomes" id="UP000579136">
    <property type="component" value="Unassembled WGS sequence"/>
</dbReference>
<feature type="signal peptide" evidence="1">
    <location>
        <begin position="1"/>
        <end position="20"/>
    </location>
</feature>
<protein>
    <recommendedName>
        <fullName evidence="4">Lipoprotein</fullName>
    </recommendedName>
</protein>
<evidence type="ECO:0000313" key="2">
    <source>
        <dbReference type="EMBL" id="MBB5175927.1"/>
    </source>
</evidence>
<dbReference type="AlphaFoldDB" id="A0A9Q2CZ56"/>
<proteinExistence type="predicted"/>
<sequence length="160" mass="18916">MKYLKYMLMVIALITLTACGAKEETYVKEDYDGKGAVHLKHDKSEVKELELVFVMEDSLYSEDFDDFVYELDLDYKDGKLSKQDIEKLEYEMLNEVDDDYDSENIKLDVNLKQKDDMIEILVKINETIVNGESEFLDMPEGSTYRDYDEYITNDMEFERQ</sequence>
<evidence type="ECO:0008006" key="4">
    <source>
        <dbReference type="Google" id="ProtNLM"/>
    </source>
</evidence>
<feature type="chain" id="PRO_5040381504" description="Lipoprotein" evidence="1">
    <location>
        <begin position="21"/>
        <end position="160"/>
    </location>
</feature>
<comment type="caution">
    <text evidence="2">The sequence shown here is derived from an EMBL/GenBank/DDBJ whole genome shotgun (WGS) entry which is preliminary data.</text>
</comment>
<evidence type="ECO:0000313" key="3">
    <source>
        <dbReference type="Proteomes" id="UP000579136"/>
    </source>
</evidence>
<dbReference type="PROSITE" id="PS51257">
    <property type="entry name" value="PROKAR_LIPOPROTEIN"/>
    <property type="match status" value="1"/>
</dbReference>
<evidence type="ECO:0000256" key="1">
    <source>
        <dbReference type="SAM" id="SignalP"/>
    </source>
</evidence>
<keyword evidence="3" id="KW-1185">Reference proteome</keyword>
<reference evidence="2 3" key="1">
    <citation type="submission" date="2020-08" db="EMBL/GenBank/DDBJ databases">
        <title>Genomic Encyclopedia of Type Strains, Phase IV (KMG-IV): sequencing the most valuable type-strain genomes for metagenomic binning, comparative biology and taxonomic classification.</title>
        <authorList>
            <person name="Goeker M."/>
        </authorList>
    </citation>
    <scope>NUCLEOTIDE SEQUENCE [LARGE SCALE GENOMIC DNA]</scope>
    <source>
        <strain evidence="2 3">DSM 19163</strain>
    </source>
</reference>
<accession>A0A9Q2CZ56</accession>
<organism evidence="2 3">
    <name type="scientific">Nosocomiicoccus ampullae</name>
    <dbReference type="NCBI Taxonomy" id="489910"/>
    <lineage>
        <taxon>Bacteria</taxon>
        <taxon>Bacillati</taxon>
        <taxon>Bacillota</taxon>
        <taxon>Bacilli</taxon>
        <taxon>Bacillales</taxon>
        <taxon>Staphylococcaceae</taxon>
        <taxon>Nosocomiicoccus</taxon>
    </lineage>
</organism>
<dbReference type="EMBL" id="JACHHF010000004">
    <property type="protein sequence ID" value="MBB5175927.1"/>
    <property type="molecule type" value="Genomic_DNA"/>
</dbReference>
<gene>
    <name evidence="2" type="ORF">HNQ45_000811</name>
</gene>
<dbReference type="RefSeq" id="WP_183673697.1">
    <property type="nucleotide sequence ID" value="NZ_CBCRYX010000006.1"/>
</dbReference>